<dbReference type="InterPro" id="IPR016036">
    <property type="entry name" value="Malonyl_transacylase_ACP-bd"/>
</dbReference>
<accession>X1A1M3</accession>
<keyword evidence="2" id="KW-0808">Transferase</keyword>
<dbReference type="AlphaFoldDB" id="X1A1M3"/>
<evidence type="ECO:0000256" key="3">
    <source>
        <dbReference type="ARBA" id="ARBA00023315"/>
    </source>
</evidence>
<evidence type="ECO:0000256" key="1">
    <source>
        <dbReference type="ARBA" id="ARBA00013258"/>
    </source>
</evidence>
<dbReference type="GO" id="GO:0006633">
    <property type="term" value="P:fatty acid biosynthetic process"/>
    <property type="evidence" value="ECO:0007669"/>
    <property type="project" value="TreeGrafter"/>
</dbReference>
<keyword evidence="3" id="KW-0012">Acyltransferase</keyword>
<protein>
    <recommendedName>
        <fullName evidence="1">[acyl-carrier-protein] S-malonyltransferase</fullName>
        <ecNumber evidence="1">2.3.1.39</ecNumber>
    </recommendedName>
</protein>
<dbReference type="Gene3D" id="3.40.366.10">
    <property type="entry name" value="Malonyl-Coenzyme A Acyl Carrier Protein, domain 2"/>
    <property type="match status" value="1"/>
</dbReference>
<dbReference type="InterPro" id="IPR050858">
    <property type="entry name" value="Mal-CoA-ACP_Trans/PKS_FabD"/>
</dbReference>
<proteinExistence type="predicted"/>
<dbReference type="PANTHER" id="PTHR42681">
    <property type="entry name" value="MALONYL-COA-ACYL CARRIER PROTEIN TRANSACYLASE, MITOCHONDRIAL"/>
    <property type="match status" value="1"/>
</dbReference>
<feature type="domain" description="Malonyl-CoA:ACP transacylase (MAT)" evidence="5">
    <location>
        <begin position="3"/>
        <end position="245"/>
    </location>
</feature>
<gene>
    <name evidence="6" type="ORF">S01H4_30742</name>
</gene>
<comment type="catalytic activity">
    <reaction evidence="4">
        <text>holo-[ACP] + malonyl-CoA = malonyl-[ACP] + CoA</text>
        <dbReference type="Rhea" id="RHEA:41792"/>
        <dbReference type="Rhea" id="RHEA-COMP:9623"/>
        <dbReference type="Rhea" id="RHEA-COMP:9685"/>
        <dbReference type="ChEBI" id="CHEBI:57287"/>
        <dbReference type="ChEBI" id="CHEBI:57384"/>
        <dbReference type="ChEBI" id="CHEBI:64479"/>
        <dbReference type="ChEBI" id="CHEBI:78449"/>
        <dbReference type="EC" id="2.3.1.39"/>
    </reaction>
</comment>
<dbReference type="GO" id="GO:0005829">
    <property type="term" value="C:cytosol"/>
    <property type="evidence" value="ECO:0007669"/>
    <property type="project" value="TreeGrafter"/>
</dbReference>
<evidence type="ECO:0000256" key="2">
    <source>
        <dbReference type="ARBA" id="ARBA00022679"/>
    </source>
</evidence>
<evidence type="ECO:0000313" key="6">
    <source>
        <dbReference type="EMBL" id="GAG75659.1"/>
    </source>
</evidence>
<evidence type="ECO:0000259" key="5">
    <source>
        <dbReference type="SMART" id="SM00827"/>
    </source>
</evidence>
<dbReference type="SUPFAM" id="SSF52151">
    <property type="entry name" value="FabD/lysophospholipase-like"/>
    <property type="match status" value="1"/>
</dbReference>
<dbReference type="PANTHER" id="PTHR42681:SF1">
    <property type="entry name" value="MALONYL-COA-ACYL CARRIER PROTEIN TRANSACYLASE, MITOCHONDRIAL"/>
    <property type="match status" value="1"/>
</dbReference>
<dbReference type="SUPFAM" id="SSF55048">
    <property type="entry name" value="Probable ACP-binding domain of malonyl-CoA ACP transacylase"/>
    <property type="match status" value="1"/>
</dbReference>
<evidence type="ECO:0000256" key="4">
    <source>
        <dbReference type="ARBA" id="ARBA00048462"/>
    </source>
</evidence>
<dbReference type="Gene3D" id="3.30.70.250">
    <property type="entry name" value="Malonyl-CoA ACP transacylase, ACP-binding"/>
    <property type="match status" value="1"/>
</dbReference>
<sequence length="245" mass="27093">ETGMGKEFYNRYETARDIFNRAEKVLTDCSIKSLCFEADDQELKKTENTQPALYTVSYAVFRVLMESGYTGAVFAGHSLGEYTAITALRYIDFEDGLRVVRKRGILMRDCDPDGKGGMAAILGLQKDVVQEVCDQIQDVSPANFNSPAQIVISGLKEKVKEAMSKLQSLGAKRTIMLNVGGPFHSSFMKDAAGEMEKELAAVTWKKGDGKIISNATFPLYLNSMPFPLFHPSMVFMSSGFSTEET</sequence>
<name>X1A1M3_9ZZZZ</name>
<organism evidence="6">
    <name type="scientific">marine sediment metagenome</name>
    <dbReference type="NCBI Taxonomy" id="412755"/>
    <lineage>
        <taxon>unclassified sequences</taxon>
        <taxon>metagenomes</taxon>
        <taxon>ecological metagenomes</taxon>
    </lineage>
</organism>
<comment type="caution">
    <text evidence="6">The sequence shown here is derived from an EMBL/GenBank/DDBJ whole genome shotgun (WGS) entry which is preliminary data.</text>
</comment>
<dbReference type="FunFam" id="3.30.70.250:FF:000001">
    <property type="entry name" value="Malonyl CoA-acyl carrier protein transacylase"/>
    <property type="match status" value="1"/>
</dbReference>
<dbReference type="InterPro" id="IPR014043">
    <property type="entry name" value="Acyl_transferase_dom"/>
</dbReference>
<dbReference type="EC" id="2.3.1.39" evidence="1"/>
<reference evidence="6" key="1">
    <citation type="journal article" date="2014" name="Front. Microbiol.">
        <title>High frequency of phylogenetically diverse reductive dehalogenase-homologous genes in deep subseafloor sedimentary metagenomes.</title>
        <authorList>
            <person name="Kawai M."/>
            <person name="Futagami T."/>
            <person name="Toyoda A."/>
            <person name="Takaki Y."/>
            <person name="Nishi S."/>
            <person name="Hori S."/>
            <person name="Arai W."/>
            <person name="Tsubouchi T."/>
            <person name="Morono Y."/>
            <person name="Uchiyama I."/>
            <person name="Ito T."/>
            <person name="Fujiyama A."/>
            <person name="Inagaki F."/>
            <person name="Takami H."/>
        </authorList>
    </citation>
    <scope>NUCLEOTIDE SEQUENCE</scope>
    <source>
        <strain evidence="6">Expedition CK06-06</strain>
    </source>
</reference>
<dbReference type="SMART" id="SM00827">
    <property type="entry name" value="PKS_AT"/>
    <property type="match status" value="1"/>
</dbReference>
<dbReference type="InterPro" id="IPR016035">
    <property type="entry name" value="Acyl_Trfase/lysoPLipase"/>
</dbReference>
<dbReference type="InterPro" id="IPR001227">
    <property type="entry name" value="Ac_transferase_dom_sf"/>
</dbReference>
<dbReference type="EMBL" id="BART01015896">
    <property type="protein sequence ID" value="GAG75659.1"/>
    <property type="molecule type" value="Genomic_DNA"/>
</dbReference>
<feature type="non-terminal residue" evidence="6">
    <location>
        <position position="1"/>
    </location>
</feature>
<dbReference type="GO" id="GO:0004314">
    <property type="term" value="F:[acyl-carrier-protein] S-malonyltransferase activity"/>
    <property type="evidence" value="ECO:0007669"/>
    <property type="project" value="UniProtKB-EC"/>
</dbReference>
<dbReference type="Pfam" id="PF00698">
    <property type="entry name" value="Acyl_transf_1"/>
    <property type="match status" value="1"/>
</dbReference>